<dbReference type="PATRIC" id="fig|1053231.3.peg.993"/>
<dbReference type="Proteomes" id="UP000014019">
    <property type="component" value="Unassembled WGS sequence"/>
</dbReference>
<gene>
    <name evidence="1" type="ORF">IIQ_05119</name>
</gene>
<dbReference type="InterPro" id="IPR045920">
    <property type="entry name" value="DUF6339"/>
</dbReference>
<evidence type="ECO:0000313" key="1">
    <source>
        <dbReference type="EMBL" id="EOP74190.1"/>
    </source>
</evidence>
<name>R8QSY8_BACCE</name>
<accession>R8QSY8</accession>
<dbReference type="EMBL" id="AHEZ01000028">
    <property type="protein sequence ID" value="EOP74190.1"/>
    <property type="molecule type" value="Genomic_DNA"/>
</dbReference>
<sequence length="257" mass="30135">MNLNYMKEDAIAHLRENGLNNLKYYQNNQEWVGTYLTDIAGMETWYLESRISYQQVKLVLTSRNSREISKTDAENAKLIHASLKNLTPAQAVDARIWTYLTHVIYPEYMVARWLNNKNEISKGTIDRYFASTNREVIRNGIARLWWYGYLTYDIEREDPYELTYFLLSNQNIAQALLERNLGNNKKWLINMLDTLRKLTEEYPLIMHSDNIKSLAKYINISGGITVLDCLDKDATEKFVKVWIKNNKIDSKTLVESV</sequence>
<evidence type="ECO:0000313" key="2">
    <source>
        <dbReference type="Proteomes" id="UP000014019"/>
    </source>
</evidence>
<reference evidence="1 2" key="1">
    <citation type="submission" date="2012-12" db="EMBL/GenBank/DDBJ databases">
        <title>The Genome Sequence of Bacillus cereus VD118.</title>
        <authorList>
            <consortium name="The Broad Institute Genome Sequencing Platform"/>
            <consortium name="The Broad Institute Genome Sequencing Center for Infectious Disease"/>
            <person name="Feldgarden M."/>
            <person name="Van der Auwera G.A."/>
            <person name="Mahillon J."/>
            <person name="Duprez V."/>
            <person name="Timmery S."/>
            <person name="Mattelet C."/>
            <person name="Dierick K."/>
            <person name="Sun M."/>
            <person name="Yu Z."/>
            <person name="Zhu L."/>
            <person name="Hu X."/>
            <person name="Shank E.B."/>
            <person name="Swiecicka I."/>
            <person name="Hansen B.M."/>
            <person name="Andrup L."/>
            <person name="Walker B."/>
            <person name="Young S.K."/>
            <person name="Zeng Q."/>
            <person name="Gargeya S."/>
            <person name="Fitzgerald M."/>
            <person name="Haas B."/>
            <person name="Abouelleil A."/>
            <person name="Alvarado L."/>
            <person name="Arachchi H.M."/>
            <person name="Berlin A.M."/>
            <person name="Chapman S.B."/>
            <person name="Dewar J."/>
            <person name="Goldberg J."/>
            <person name="Griggs A."/>
            <person name="Gujja S."/>
            <person name="Hansen M."/>
            <person name="Howarth C."/>
            <person name="Imamovic A."/>
            <person name="Larimer J."/>
            <person name="McCowan C."/>
            <person name="Murphy C."/>
            <person name="Neiman D."/>
            <person name="Pearson M."/>
            <person name="Priest M."/>
            <person name="Roberts A."/>
            <person name="Saif S."/>
            <person name="Shea T."/>
            <person name="Sisk P."/>
            <person name="Sykes S."/>
            <person name="Wortman J."/>
            <person name="Nusbaum C."/>
            <person name="Birren B."/>
        </authorList>
    </citation>
    <scope>NUCLEOTIDE SEQUENCE [LARGE SCALE GENOMIC DNA]</scope>
    <source>
        <strain evidence="1 2">VD118</strain>
    </source>
</reference>
<organism evidence="1 2">
    <name type="scientific">Bacillus cereus VD118</name>
    <dbReference type="NCBI Taxonomy" id="1053231"/>
    <lineage>
        <taxon>Bacteria</taxon>
        <taxon>Bacillati</taxon>
        <taxon>Bacillota</taxon>
        <taxon>Bacilli</taxon>
        <taxon>Bacillales</taxon>
        <taxon>Bacillaceae</taxon>
        <taxon>Bacillus</taxon>
        <taxon>Bacillus cereus group</taxon>
    </lineage>
</organism>
<proteinExistence type="predicted"/>
<protein>
    <submittedName>
        <fullName evidence="1">Uncharacterized protein</fullName>
    </submittedName>
</protein>
<dbReference type="HOGENOM" id="CLU_067511_1_0_9"/>
<comment type="caution">
    <text evidence="1">The sequence shown here is derived from an EMBL/GenBank/DDBJ whole genome shotgun (WGS) entry which is preliminary data.</text>
</comment>
<dbReference type="AlphaFoldDB" id="R8QSY8"/>
<dbReference type="Pfam" id="PF19866">
    <property type="entry name" value="DUF6339"/>
    <property type="match status" value="1"/>
</dbReference>